<evidence type="ECO:0000313" key="2">
    <source>
        <dbReference type="Proteomes" id="UP000007993"/>
    </source>
</evidence>
<gene>
    <name evidence="1" type="ORF">RBSH_05839</name>
</gene>
<dbReference type="Proteomes" id="UP000007993">
    <property type="component" value="Unassembled WGS sequence"/>
</dbReference>
<proteinExistence type="predicted"/>
<comment type="caution">
    <text evidence="1">The sequence shown here is derived from an EMBL/GenBank/DDBJ whole genome shotgun (WGS) entry which is preliminary data.</text>
</comment>
<protein>
    <submittedName>
        <fullName evidence="1">Uncharacterized protein</fullName>
    </submittedName>
</protein>
<organism evidence="1 2">
    <name type="scientific">Rhodopirellula baltica SH28</name>
    <dbReference type="NCBI Taxonomy" id="993517"/>
    <lineage>
        <taxon>Bacteria</taxon>
        <taxon>Pseudomonadati</taxon>
        <taxon>Planctomycetota</taxon>
        <taxon>Planctomycetia</taxon>
        <taxon>Pirellulales</taxon>
        <taxon>Pirellulaceae</taxon>
        <taxon>Rhodopirellula</taxon>
    </lineage>
</organism>
<dbReference type="EMBL" id="AMCW01000168">
    <property type="protein sequence ID" value="EKJ98781.1"/>
    <property type="molecule type" value="Genomic_DNA"/>
</dbReference>
<sequence>MGYYLWISGLSIGPLSQPEQGDEAMAAEHTPEKRSALDRFLSGLSESIFQTKLGVADVQLIGYVSDLMLRFVRIDAVHKMRRNDGRPATEVFQLLCEAERRIGIAKREVHRHIGDVTLFWSGMFPESVRGDGKDSPDQLLNYFEHGKRSYKIASTIQADESRPPCELLNRLSDQFELCAYGLREIRREIDDAEPGQQLLLS</sequence>
<dbReference type="PATRIC" id="fig|993517.3.peg.6326"/>
<name>K5CXH9_RHOBT</name>
<accession>K5CXH9</accession>
<evidence type="ECO:0000313" key="1">
    <source>
        <dbReference type="EMBL" id="EKJ98781.1"/>
    </source>
</evidence>
<reference evidence="1 2" key="1">
    <citation type="journal article" date="2013" name="Mar. Genomics">
        <title>Expression of sulfatases in Rhodopirellula baltica and the diversity of sulfatases in the genus Rhodopirellula.</title>
        <authorList>
            <person name="Wegner C.E."/>
            <person name="Richter-Heitmann T."/>
            <person name="Klindworth A."/>
            <person name="Klockow C."/>
            <person name="Richter M."/>
            <person name="Achstetter T."/>
            <person name="Glockner F.O."/>
            <person name="Harder J."/>
        </authorList>
    </citation>
    <scope>NUCLEOTIDE SEQUENCE [LARGE SCALE GENOMIC DNA]</scope>
    <source>
        <strain evidence="1 2">SH28</strain>
    </source>
</reference>
<dbReference type="AlphaFoldDB" id="K5CXH9"/>